<keyword evidence="2" id="KW-1185">Reference proteome</keyword>
<dbReference type="EMBL" id="JOJR01000282">
    <property type="protein sequence ID" value="RCN40510.1"/>
    <property type="molecule type" value="Genomic_DNA"/>
</dbReference>
<organism evidence="1 2">
    <name type="scientific">Ancylostoma caninum</name>
    <name type="common">Dog hookworm</name>
    <dbReference type="NCBI Taxonomy" id="29170"/>
    <lineage>
        <taxon>Eukaryota</taxon>
        <taxon>Metazoa</taxon>
        <taxon>Ecdysozoa</taxon>
        <taxon>Nematoda</taxon>
        <taxon>Chromadorea</taxon>
        <taxon>Rhabditida</taxon>
        <taxon>Rhabditina</taxon>
        <taxon>Rhabditomorpha</taxon>
        <taxon>Strongyloidea</taxon>
        <taxon>Ancylostomatidae</taxon>
        <taxon>Ancylostomatinae</taxon>
        <taxon>Ancylostoma</taxon>
    </lineage>
</organism>
<name>A0A368GBW1_ANCCA</name>
<comment type="caution">
    <text evidence="1">The sequence shown here is derived from an EMBL/GenBank/DDBJ whole genome shotgun (WGS) entry which is preliminary data.</text>
</comment>
<dbReference type="AlphaFoldDB" id="A0A368GBW1"/>
<accession>A0A368GBW1</accession>
<gene>
    <name evidence="1" type="ORF">ANCCAN_13568</name>
</gene>
<evidence type="ECO:0000313" key="2">
    <source>
        <dbReference type="Proteomes" id="UP000252519"/>
    </source>
</evidence>
<evidence type="ECO:0000313" key="1">
    <source>
        <dbReference type="EMBL" id="RCN40510.1"/>
    </source>
</evidence>
<dbReference type="OrthoDB" id="5863465at2759"/>
<dbReference type="Proteomes" id="UP000252519">
    <property type="component" value="Unassembled WGS sequence"/>
</dbReference>
<proteinExistence type="predicted"/>
<sequence>MKPGTSLPRNNFSSIARRLLLNGDSRPVSQVPTTSYHVHRTVTHAHERHTCDLCDRLRGITAEMLKAPKVGKHNKSIRCRRGSNIGRKAKATINHVREFFKLLRRELGHFSQETLFNSPRLLTALACGVSLNTVAIASRIFAPPDEHNPNPWGREAILQETILKKFGQEWSVVVRHFVNTVLEEEGNVTVTDLHNRLCYAYADFPMCSTTLYEFLKALGFSRKVDDNEIYILNENKSETVSESECEHDDDDEKCAGTL</sequence>
<reference evidence="1 2" key="1">
    <citation type="submission" date="2014-10" db="EMBL/GenBank/DDBJ databases">
        <title>Draft genome of the hookworm Ancylostoma caninum.</title>
        <authorList>
            <person name="Mitreva M."/>
        </authorList>
    </citation>
    <scope>NUCLEOTIDE SEQUENCE [LARGE SCALE GENOMIC DNA]</scope>
    <source>
        <strain evidence="1 2">Baltimore</strain>
    </source>
</reference>
<protein>
    <submittedName>
        <fullName evidence="1">Uncharacterized protein</fullName>
    </submittedName>
</protein>